<evidence type="ECO:0000313" key="3">
    <source>
        <dbReference type="Proteomes" id="UP000694388"/>
    </source>
</evidence>
<reference evidence="2" key="1">
    <citation type="submission" date="2025-08" db="UniProtKB">
        <authorList>
            <consortium name="Ensembl"/>
        </authorList>
    </citation>
    <scope>IDENTIFICATION</scope>
</reference>
<name>A0A8C4NIJ3_EPTBU</name>
<dbReference type="GO" id="GO:0016787">
    <property type="term" value="F:hydrolase activity"/>
    <property type="evidence" value="ECO:0007669"/>
    <property type="project" value="InterPro"/>
</dbReference>
<feature type="domain" description="Calcineurin-like phosphoesterase" evidence="1">
    <location>
        <begin position="103"/>
        <end position="234"/>
    </location>
</feature>
<dbReference type="PANTHER" id="PTHR43143:SF1">
    <property type="entry name" value="SERINE_THREONINE-PROTEIN PHOSPHATASE CPPED1"/>
    <property type="match status" value="1"/>
</dbReference>
<dbReference type="Pfam" id="PF00149">
    <property type="entry name" value="Metallophos"/>
    <property type="match status" value="1"/>
</dbReference>
<dbReference type="InterPro" id="IPR004843">
    <property type="entry name" value="Calcineurin-like_PHP"/>
</dbReference>
<evidence type="ECO:0000259" key="1">
    <source>
        <dbReference type="Pfam" id="PF00149"/>
    </source>
</evidence>
<dbReference type="AlphaFoldDB" id="A0A8C4NIJ3"/>
<sequence length="287" mass="32960">MCDHGKFRAKVHAVKLQVHVPTCVQNTTLNYNYVVPRSLTDVCRQIVQTDRTNKLERDWRGPFYFAMGADPQLGLWDAWSRGACSTSGTTWERELALTHEAVRALNLLRPRPRFLALCGDLVHDMPGQPKRNEQMQDLRDALRNLDPAIPLVLVPGNHDLGNEPTTGSIESYRQAWGDDYFSFWVGGVRFLVLNSQFFVSTKACRRESEEHNNWLGKELAECTVLIILQHIPLFLSTPDEEDGYFNIPLDLRQQLIEKFQQAGPFLSWMILIRTKCFVSTTSRRINL</sequence>
<accession>A0A8C4NIJ3</accession>
<evidence type="ECO:0000313" key="2">
    <source>
        <dbReference type="Ensembl" id="ENSEBUP00000007323.1"/>
    </source>
</evidence>
<dbReference type="Gene3D" id="3.60.21.10">
    <property type="match status" value="1"/>
</dbReference>
<dbReference type="Proteomes" id="UP000694388">
    <property type="component" value="Unplaced"/>
</dbReference>
<dbReference type="GeneTree" id="ENSGT00940000165873"/>
<reference evidence="2" key="2">
    <citation type="submission" date="2025-09" db="UniProtKB">
        <authorList>
            <consortium name="Ensembl"/>
        </authorList>
    </citation>
    <scope>IDENTIFICATION</scope>
</reference>
<organism evidence="2 3">
    <name type="scientific">Eptatretus burgeri</name>
    <name type="common">Inshore hagfish</name>
    <dbReference type="NCBI Taxonomy" id="7764"/>
    <lineage>
        <taxon>Eukaryota</taxon>
        <taxon>Metazoa</taxon>
        <taxon>Chordata</taxon>
        <taxon>Craniata</taxon>
        <taxon>Vertebrata</taxon>
        <taxon>Cyclostomata</taxon>
        <taxon>Myxini</taxon>
        <taxon>Myxiniformes</taxon>
        <taxon>Myxinidae</taxon>
        <taxon>Eptatretinae</taxon>
        <taxon>Eptatretus</taxon>
    </lineage>
</organism>
<proteinExistence type="predicted"/>
<dbReference type="InterPro" id="IPR051918">
    <property type="entry name" value="STPP_CPPED1"/>
</dbReference>
<dbReference type="InterPro" id="IPR029052">
    <property type="entry name" value="Metallo-depent_PP-like"/>
</dbReference>
<protein>
    <submittedName>
        <fullName evidence="2">Calcineurin-like phosphoesterase domain containing 1</fullName>
    </submittedName>
</protein>
<dbReference type="Ensembl" id="ENSEBUT00000007801.1">
    <property type="protein sequence ID" value="ENSEBUP00000007323.1"/>
    <property type="gene ID" value="ENSEBUG00000004779.1"/>
</dbReference>
<dbReference type="OMA" id="NEESWEG"/>
<dbReference type="PANTHER" id="PTHR43143">
    <property type="entry name" value="METALLOPHOSPHOESTERASE, CALCINEURIN SUPERFAMILY"/>
    <property type="match status" value="1"/>
</dbReference>
<dbReference type="SUPFAM" id="SSF56300">
    <property type="entry name" value="Metallo-dependent phosphatases"/>
    <property type="match status" value="1"/>
</dbReference>
<keyword evidence="3" id="KW-1185">Reference proteome</keyword>